<reference evidence="2" key="1">
    <citation type="submission" date="2015-07" db="EMBL/GenBank/DDBJ databases">
        <authorList>
            <person name="Teixeira M.M."/>
            <person name="Souza R.C."/>
            <person name="Almeida L.G."/>
            <person name="Vicente V.A."/>
            <person name="de Hoog S."/>
            <person name="Bocca A.L."/>
            <person name="de Almeida S.R."/>
            <person name="Vasconcelos A.T."/>
            <person name="Felipe M.S."/>
        </authorList>
    </citation>
    <scope>NUCLEOTIDE SEQUENCE [LARGE SCALE GENOMIC DNA]</scope>
    <source>
        <strain evidence="2">KSF</strain>
    </source>
</reference>
<evidence type="ECO:0000313" key="2">
    <source>
        <dbReference type="Proteomes" id="UP000094526"/>
    </source>
</evidence>
<organism evidence="1 2">
    <name type="scientific">Cladophialophora carrionii</name>
    <dbReference type="NCBI Taxonomy" id="86049"/>
    <lineage>
        <taxon>Eukaryota</taxon>
        <taxon>Fungi</taxon>
        <taxon>Dikarya</taxon>
        <taxon>Ascomycota</taxon>
        <taxon>Pezizomycotina</taxon>
        <taxon>Eurotiomycetes</taxon>
        <taxon>Chaetothyriomycetidae</taxon>
        <taxon>Chaetothyriales</taxon>
        <taxon>Herpotrichiellaceae</taxon>
        <taxon>Cladophialophora</taxon>
    </lineage>
</organism>
<name>A0A1C1CZJ7_9EURO</name>
<keyword evidence="2" id="KW-1185">Reference proteome</keyword>
<accession>A0A1C1CZJ7</accession>
<dbReference type="Proteomes" id="UP000094526">
    <property type="component" value="Unassembled WGS sequence"/>
</dbReference>
<dbReference type="VEuPathDB" id="FungiDB:CLCR_11064"/>
<protein>
    <submittedName>
        <fullName evidence="1">Uncharacterized protein</fullName>
    </submittedName>
</protein>
<dbReference type="AlphaFoldDB" id="A0A1C1CZJ7"/>
<proteinExistence type="predicted"/>
<gene>
    <name evidence="1" type="ORF">CLCR_11064</name>
</gene>
<sequence length="103" mass="11032">MTVTAAGTFIVYPLVGGRHQSTPGAQMDMGGPSLHAYPRGHSGYGGGTGPGLRIRLLGRVKGHVVGEGAWLGNHDRHDELLRPYTLQAWKPSPQSLFAPPMYI</sequence>
<dbReference type="EMBL" id="LGRB01000008">
    <property type="protein sequence ID" value="OCT53878.1"/>
    <property type="molecule type" value="Genomic_DNA"/>
</dbReference>
<evidence type="ECO:0000313" key="1">
    <source>
        <dbReference type="EMBL" id="OCT53878.1"/>
    </source>
</evidence>
<comment type="caution">
    <text evidence="1">The sequence shown here is derived from an EMBL/GenBank/DDBJ whole genome shotgun (WGS) entry which is preliminary data.</text>
</comment>